<dbReference type="EMBL" id="LAZR01017370">
    <property type="protein sequence ID" value="KKM00701.1"/>
    <property type="molecule type" value="Genomic_DNA"/>
</dbReference>
<dbReference type="Gene3D" id="2.40.30.20">
    <property type="match status" value="1"/>
</dbReference>
<accession>A0A0F9J445</accession>
<gene>
    <name evidence="1" type="ORF">LCGC14_1801780</name>
</gene>
<proteinExistence type="predicted"/>
<evidence type="ECO:0000313" key="1">
    <source>
        <dbReference type="EMBL" id="KKM00701.1"/>
    </source>
</evidence>
<name>A0A0F9J445_9ZZZZ</name>
<feature type="non-terminal residue" evidence="1">
    <location>
        <position position="1"/>
    </location>
</feature>
<comment type="caution">
    <text evidence="1">The sequence shown here is derived from an EMBL/GenBank/DDBJ whole genome shotgun (WGS) entry which is preliminary data.</text>
</comment>
<reference evidence="1" key="1">
    <citation type="journal article" date="2015" name="Nature">
        <title>Complex archaea that bridge the gap between prokaryotes and eukaryotes.</title>
        <authorList>
            <person name="Spang A."/>
            <person name="Saw J.H."/>
            <person name="Jorgensen S.L."/>
            <person name="Zaremba-Niedzwiedzka K."/>
            <person name="Martijn J."/>
            <person name="Lind A.E."/>
            <person name="van Eijk R."/>
            <person name="Schleper C."/>
            <person name="Guy L."/>
            <person name="Ettema T.J."/>
        </authorList>
    </citation>
    <scope>NUCLEOTIDE SEQUENCE</scope>
</reference>
<dbReference type="InterPro" id="IPR023366">
    <property type="entry name" value="ATP_synth_asu-like_sf"/>
</dbReference>
<sequence length="600" mass="61628">GAPGNLGIKSDSGALAIRIEENSGVEGWHIGVNADGDLNFDDSNTGIKITFQDETGRVGIGAVDPSKALELRTGVPVIRLRDTGDTTTATTAFVEFGGTTASNWDRTGYIGDGSSGDTHIRVRAEDSDLYLGDSSGEQVLILSDGDATFSGDVDITGDITGDQMALNGNTIVAGTSLNIAPLLSTIAAGANNYIGVDLRPLVSHSAAGKSDTGLFLAVFAADHGNNVTNLVGVEAGIAHFNYTGTIANAQGISISAAFATAGGTVTDYRALEILNATNTGTFGTQYGIYIEDMTTATTDWAIFSLGGNSAHAGNLRLGDTTAPTVGTLEVNGSINFAEVSTPTALPNFGALYTKSDNALYFQDGAGTEHIVHGDAFSNLWFHDVVVSTITISAADTFVAVTSFDDLGEEDDLGNLIGSTSTNDMTVGANGAGEYKATFHLSAGSGGAADEFIVVLGQVLATPITITAATTATPIVCTAVGHGMRKGDMVTISGGTGMTAINGDWFLKPVTADTFTLLDLQGANSVGSGTYDGSSADVDIIYHGNILLHRKLAQGQLGTGGANADLRLSVSDKLKLYVANIGGTDDIDFTIVNMEAKRIGD</sequence>
<protein>
    <submittedName>
        <fullName evidence="1">Uncharacterized protein</fullName>
    </submittedName>
</protein>
<organism evidence="1">
    <name type="scientific">marine sediment metagenome</name>
    <dbReference type="NCBI Taxonomy" id="412755"/>
    <lineage>
        <taxon>unclassified sequences</taxon>
        <taxon>metagenomes</taxon>
        <taxon>ecological metagenomes</taxon>
    </lineage>
</organism>
<dbReference type="AlphaFoldDB" id="A0A0F9J445"/>